<evidence type="ECO:0000256" key="4">
    <source>
        <dbReference type="ARBA" id="ARBA00022705"/>
    </source>
</evidence>
<evidence type="ECO:0000256" key="6">
    <source>
        <dbReference type="ARBA" id="ARBA00034754"/>
    </source>
</evidence>
<dbReference type="AlphaFoldDB" id="A0A087CCS5"/>
<comment type="similarity">
    <text evidence="6">Belongs to the DNA polymerase HolA subunit family.</text>
</comment>
<evidence type="ECO:0000259" key="8">
    <source>
        <dbReference type="Pfam" id="PF21694"/>
    </source>
</evidence>
<dbReference type="Pfam" id="PF21694">
    <property type="entry name" value="DNA_pol3_delta_C"/>
    <property type="match status" value="1"/>
</dbReference>
<feature type="domain" description="DNA polymerase III delta subunit-like C-terminal" evidence="8">
    <location>
        <begin position="222"/>
        <end position="330"/>
    </location>
</feature>
<keyword evidence="2" id="KW-0808">Transferase</keyword>
<gene>
    <name evidence="9" type="ORF">BPSY_1481</name>
</gene>
<sequence length="342" mass="36489">MRWQALSSTDAKLEVMAKSRSVQAPFTLVVGGDAFLNAQCMHDLRNAACANRPDAELIELDASDCDAYAFDEAVGPSLLSESSIVVMTHLERADDRLGAAMEAYCKQNNGNGEQASLVICQHEGGQKGKRLLDKLVKAGADRQNIPDLKKFDAKINFVYAMMERNGRRIEAAAAQQLVNVLGDDTGELAAMCNQLCFDFDENPIGLDTANTYLTANPQVTGFLVADRAVEGRTADAIIAMRSAVEQGISPIALIGALALKLRMIAKAAAIKSGSISQAEAKASPWQIRAASRQLSGWTSQGLGRCIEALADADEQSKSSGGDPVFALESAIELLGVKGRQAR</sequence>
<dbReference type="Gene3D" id="1.20.272.10">
    <property type="match status" value="1"/>
</dbReference>
<evidence type="ECO:0000256" key="5">
    <source>
        <dbReference type="ARBA" id="ARBA00022932"/>
    </source>
</evidence>
<accession>A0A087CCS5</accession>
<evidence type="ECO:0000313" key="10">
    <source>
        <dbReference type="Proteomes" id="UP000029050"/>
    </source>
</evidence>
<evidence type="ECO:0000313" key="9">
    <source>
        <dbReference type="EMBL" id="KFI81075.1"/>
    </source>
</evidence>
<dbReference type="InterPro" id="IPR048466">
    <property type="entry name" value="DNA_pol3_delta-like_C"/>
</dbReference>
<keyword evidence="5 9" id="KW-0239">DNA-directed DNA polymerase</keyword>
<dbReference type="Proteomes" id="UP000029050">
    <property type="component" value="Unassembled WGS sequence"/>
</dbReference>
<evidence type="ECO:0000256" key="3">
    <source>
        <dbReference type="ARBA" id="ARBA00022695"/>
    </source>
</evidence>
<dbReference type="NCBIfam" id="TIGR01128">
    <property type="entry name" value="holA"/>
    <property type="match status" value="1"/>
</dbReference>
<dbReference type="eggNOG" id="COG1466">
    <property type="taxonomic scope" value="Bacteria"/>
</dbReference>
<dbReference type="Gene3D" id="3.40.50.300">
    <property type="entry name" value="P-loop containing nucleotide triphosphate hydrolases"/>
    <property type="match status" value="1"/>
</dbReference>
<dbReference type="STRING" id="218140.BPSY_1481"/>
<evidence type="ECO:0000256" key="1">
    <source>
        <dbReference type="ARBA" id="ARBA00012417"/>
    </source>
</evidence>
<organism evidence="9 10">
    <name type="scientific">Bifidobacterium psychraerophilum</name>
    <dbReference type="NCBI Taxonomy" id="218140"/>
    <lineage>
        <taxon>Bacteria</taxon>
        <taxon>Bacillati</taxon>
        <taxon>Actinomycetota</taxon>
        <taxon>Actinomycetes</taxon>
        <taxon>Bifidobacteriales</taxon>
        <taxon>Bifidobacteriaceae</taxon>
        <taxon>Bifidobacterium</taxon>
    </lineage>
</organism>
<name>A0A087CCS5_9BIFI</name>
<comment type="caution">
    <text evidence="9">The sequence shown here is derived from an EMBL/GenBank/DDBJ whole genome shotgun (WGS) entry which is preliminary data.</text>
</comment>
<dbReference type="PANTHER" id="PTHR34388">
    <property type="entry name" value="DNA POLYMERASE III SUBUNIT DELTA"/>
    <property type="match status" value="1"/>
</dbReference>
<dbReference type="GO" id="GO:0006261">
    <property type="term" value="P:DNA-templated DNA replication"/>
    <property type="evidence" value="ECO:0007669"/>
    <property type="project" value="TreeGrafter"/>
</dbReference>
<reference evidence="9 10" key="1">
    <citation type="submission" date="2014-03" db="EMBL/GenBank/DDBJ databases">
        <title>Genomics of Bifidobacteria.</title>
        <authorList>
            <person name="Ventura M."/>
            <person name="Milani C."/>
            <person name="Lugli G.A."/>
        </authorList>
    </citation>
    <scope>NUCLEOTIDE SEQUENCE [LARGE SCALE GENOMIC DNA]</scope>
    <source>
        <strain evidence="9 10">LMG 21775</strain>
    </source>
</reference>
<dbReference type="GO" id="GO:0003887">
    <property type="term" value="F:DNA-directed DNA polymerase activity"/>
    <property type="evidence" value="ECO:0007669"/>
    <property type="project" value="UniProtKB-KW"/>
</dbReference>
<dbReference type="GO" id="GO:0003677">
    <property type="term" value="F:DNA binding"/>
    <property type="evidence" value="ECO:0007669"/>
    <property type="project" value="InterPro"/>
</dbReference>
<comment type="catalytic activity">
    <reaction evidence="7">
        <text>DNA(n) + a 2'-deoxyribonucleoside 5'-triphosphate = DNA(n+1) + diphosphate</text>
        <dbReference type="Rhea" id="RHEA:22508"/>
        <dbReference type="Rhea" id="RHEA-COMP:17339"/>
        <dbReference type="Rhea" id="RHEA-COMP:17340"/>
        <dbReference type="ChEBI" id="CHEBI:33019"/>
        <dbReference type="ChEBI" id="CHEBI:61560"/>
        <dbReference type="ChEBI" id="CHEBI:173112"/>
        <dbReference type="EC" id="2.7.7.7"/>
    </reaction>
</comment>
<dbReference type="PANTHER" id="PTHR34388:SF1">
    <property type="entry name" value="DNA POLYMERASE III SUBUNIT DELTA"/>
    <property type="match status" value="1"/>
</dbReference>
<protein>
    <recommendedName>
        <fullName evidence="1">DNA-directed DNA polymerase</fullName>
        <ecNumber evidence="1">2.7.7.7</ecNumber>
    </recommendedName>
</protein>
<proteinExistence type="inferred from homology"/>
<dbReference type="EMBL" id="JGZI01000010">
    <property type="protein sequence ID" value="KFI81075.1"/>
    <property type="molecule type" value="Genomic_DNA"/>
</dbReference>
<evidence type="ECO:0000256" key="2">
    <source>
        <dbReference type="ARBA" id="ARBA00022679"/>
    </source>
</evidence>
<dbReference type="InterPro" id="IPR027417">
    <property type="entry name" value="P-loop_NTPase"/>
</dbReference>
<keyword evidence="4" id="KW-0235">DNA replication</keyword>
<dbReference type="InterPro" id="IPR008921">
    <property type="entry name" value="DNA_pol3_clamp-load_cplx_C"/>
</dbReference>
<dbReference type="GO" id="GO:0009360">
    <property type="term" value="C:DNA polymerase III complex"/>
    <property type="evidence" value="ECO:0007669"/>
    <property type="project" value="TreeGrafter"/>
</dbReference>
<dbReference type="InterPro" id="IPR005790">
    <property type="entry name" value="DNA_polIII_delta"/>
</dbReference>
<dbReference type="EC" id="2.7.7.7" evidence="1"/>
<keyword evidence="3" id="KW-0548">Nucleotidyltransferase</keyword>
<evidence type="ECO:0000256" key="7">
    <source>
        <dbReference type="ARBA" id="ARBA00049244"/>
    </source>
</evidence>
<keyword evidence="10" id="KW-1185">Reference proteome</keyword>
<dbReference type="SUPFAM" id="SSF48019">
    <property type="entry name" value="post-AAA+ oligomerization domain-like"/>
    <property type="match status" value="1"/>
</dbReference>